<reference evidence="2 3" key="1">
    <citation type="submission" date="2020-03" db="EMBL/GenBank/DDBJ databases">
        <title>Salinimicrobium sp. nov, isolated from SCS.</title>
        <authorList>
            <person name="Cao W.R."/>
        </authorList>
    </citation>
    <scope>NUCLEOTIDE SEQUENCE [LARGE SCALE GENOMIC DNA]</scope>
    <source>
        <strain evidence="3">J15B91</strain>
    </source>
</reference>
<feature type="non-terminal residue" evidence="2">
    <location>
        <position position="72"/>
    </location>
</feature>
<dbReference type="EMBL" id="JAAVJR010001423">
    <property type="protein sequence ID" value="NJW55683.1"/>
    <property type="molecule type" value="Genomic_DNA"/>
</dbReference>
<keyword evidence="2" id="KW-0489">Methyltransferase</keyword>
<feature type="domain" description="MRM3-like substrate binding" evidence="1">
    <location>
        <begin position="10"/>
        <end position="64"/>
    </location>
</feature>
<protein>
    <submittedName>
        <fullName evidence="2">RNA methyltransferase</fullName>
    </submittedName>
</protein>
<dbReference type="GO" id="GO:0032259">
    <property type="term" value="P:methylation"/>
    <property type="evidence" value="ECO:0007669"/>
    <property type="project" value="UniProtKB-KW"/>
</dbReference>
<sequence>MQKFVSSLQNPAVKRILLLQEKARARRKENAFVVEGIREISLALKGGFKLKEFFFNTELFPAEKIKDLVPFP</sequence>
<keyword evidence="2" id="KW-0808">Transferase</keyword>
<proteinExistence type="predicted"/>
<name>A0ABX1D5F6_9FLAO</name>
<dbReference type="Pfam" id="PF22435">
    <property type="entry name" value="MRM3-like_sub_bind"/>
    <property type="match status" value="1"/>
</dbReference>
<dbReference type="GO" id="GO:0008168">
    <property type="term" value="F:methyltransferase activity"/>
    <property type="evidence" value="ECO:0007669"/>
    <property type="project" value="UniProtKB-KW"/>
</dbReference>
<dbReference type="InterPro" id="IPR053888">
    <property type="entry name" value="MRM3-like_sub_bind"/>
</dbReference>
<dbReference type="InterPro" id="IPR029064">
    <property type="entry name" value="Ribosomal_eL30-like_sf"/>
</dbReference>
<dbReference type="Gene3D" id="3.30.1330.30">
    <property type="match status" value="1"/>
</dbReference>
<evidence type="ECO:0000313" key="2">
    <source>
        <dbReference type="EMBL" id="NJW55683.1"/>
    </source>
</evidence>
<dbReference type="Proteomes" id="UP000703674">
    <property type="component" value="Unassembled WGS sequence"/>
</dbReference>
<organism evidence="2 3">
    <name type="scientific">Salinimicrobium oceani</name>
    <dbReference type="NCBI Taxonomy" id="2722702"/>
    <lineage>
        <taxon>Bacteria</taxon>
        <taxon>Pseudomonadati</taxon>
        <taxon>Bacteroidota</taxon>
        <taxon>Flavobacteriia</taxon>
        <taxon>Flavobacteriales</taxon>
        <taxon>Flavobacteriaceae</taxon>
        <taxon>Salinimicrobium</taxon>
    </lineage>
</organism>
<evidence type="ECO:0000313" key="3">
    <source>
        <dbReference type="Proteomes" id="UP000703674"/>
    </source>
</evidence>
<keyword evidence="3" id="KW-1185">Reference proteome</keyword>
<evidence type="ECO:0000259" key="1">
    <source>
        <dbReference type="Pfam" id="PF22435"/>
    </source>
</evidence>
<accession>A0ABX1D5F6</accession>
<comment type="caution">
    <text evidence="2">The sequence shown here is derived from an EMBL/GenBank/DDBJ whole genome shotgun (WGS) entry which is preliminary data.</text>
</comment>
<gene>
    <name evidence="2" type="ORF">HC175_22470</name>
</gene>
<dbReference type="SUPFAM" id="SSF55315">
    <property type="entry name" value="L30e-like"/>
    <property type="match status" value="1"/>
</dbReference>